<dbReference type="Proteomes" id="UP000199170">
    <property type="component" value="Unassembled WGS sequence"/>
</dbReference>
<feature type="domain" description="Sulfatase N-terminal" evidence="1">
    <location>
        <begin position="5"/>
        <end position="186"/>
    </location>
</feature>
<evidence type="ECO:0000313" key="3">
    <source>
        <dbReference type="Proteomes" id="UP000199170"/>
    </source>
</evidence>
<dbReference type="AlphaFoldDB" id="A0A1H3G679"/>
<dbReference type="SUPFAM" id="SSF53649">
    <property type="entry name" value="Alkaline phosphatase-like"/>
    <property type="match status" value="1"/>
</dbReference>
<evidence type="ECO:0000259" key="1">
    <source>
        <dbReference type="Pfam" id="PF00884"/>
    </source>
</evidence>
<dbReference type="Gene3D" id="3.40.720.10">
    <property type="entry name" value="Alkaline Phosphatase, subunit A"/>
    <property type="match status" value="1"/>
</dbReference>
<dbReference type="RefSeq" id="WP_089766846.1">
    <property type="nucleotide sequence ID" value="NZ_FNPB01000005.1"/>
</dbReference>
<keyword evidence="3" id="KW-1185">Reference proteome</keyword>
<dbReference type="STRING" id="660517.SAMN04487946_1052"/>
<dbReference type="OrthoDB" id="3164at2157"/>
<dbReference type="InterPro" id="IPR000917">
    <property type="entry name" value="Sulfatase_N"/>
</dbReference>
<dbReference type="PANTHER" id="PTHR43751:SF3">
    <property type="entry name" value="SULFATASE N-TERMINAL DOMAIN-CONTAINING PROTEIN"/>
    <property type="match status" value="1"/>
</dbReference>
<organism evidence="2 3">
    <name type="scientific">Halobellus clavatus</name>
    <dbReference type="NCBI Taxonomy" id="660517"/>
    <lineage>
        <taxon>Archaea</taxon>
        <taxon>Methanobacteriati</taxon>
        <taxon>Methanobacteriota</taxon>
        <taxon>Stenosarchaea group</taxon>
        <taxon>Halobacteria</taxon>
        <taxon>Halobacteriales</taxon>
        <taxon>Haloferacaceae</taxon>
        <taxon>Halobellus</taxon>
    </lineage>
</organism>
<name>A0A1H3G679_9EURY</name>
<reference evidence="3" key="1">
    <citation type="submission" date="2016-10" db="EMBL/GenBank/DDBJ databases">
        <authorList>
            <person name="Varghese N."/>
            <person name="Submissions S."/>
        </authorList>
    </citation>
    <scope>NUCLEOTIDE SEQUENCE [LARGE SCALE GENOMIC DNA]</scope>
    <source>
        <strain evidence="3">CGMCC 1.10118</strain>
    </source>
</reference>
<dbReference type="InterPro" id="IPR017850">
    <property type="entry name" value="Alkaline_phosphatase_core_sf"/>
</dbReference>
<dbReference type="PANTHER" id="PTHR43751">
    <property type="entry name" value="SULFATASE"/>
    <property type="match status" value="1"/>
</dbReference>
<dbReference type="Pfam" id="PF00884">
    <property type="entry name" value="Sulfatase"/>
    <property type="match status" value="1"/>
</dbReference>
<dbReference type="EMBL" id="FNPB01000005">
    <property type="protein sequence ID" value="SDX98771.1"/>
    <property type="molecule type" value="Genomic_DNA"/>
</dbReference>
<gene>
    <name evidence="2" type="ORF">SAMN04487946_1052</name>
</gene>
<proteinExistence type="predicted"/>
<accession>A0A1H3G679</accession>
<dbReference type="InterPro" id="IPR052701">
    <property type="entry name" value="GAG_Ulvan_Degrading_Sulfatases"/>
</dbReference>
<evidence type="ECO:0000313" key="2">
    <source>
        <dbReference type="EMBL" id="SDX98771.1"/>
    </source>
</evidence>
<sequence>MTNTPNIVILVLDTARFDIVNTKINSNITTPNLSRLAKNGVTFDNCYAPAPWTLPSHASLFTGIYPSKHGAHAGNKYLNSKYSTIAEIFHQNGYKTAAASNNTWINDKFGFGQGFDTFFKGWKYFQSGVDVSQVSAKNRGFKKYALIAREVLRGNPIKNGINALFNKYHSNNMNDDDGAKRTTEWLKHWIPTRKRRIRSRINARRPAILAVRCD</sequence>
<protein>
    <submittedName>
        <fullName evidence="2">Sulfatase</fullName>
    </submittedName>
</protein>